<feature type="compositionally biased region" description="Low complexity" evidence="1">
    <location>
        <begin position="256"/>
        <end position="269"/>
    </location>
</feature>
<proteinExistence type="predicted"/>
<feature type="domain" description="CBF1-interacting co-repressor CIR N-terminal" evidence="2">
    <location>
        <begin position="13"/>
        <end position="49"/>
    </location>
</feature>
<sequence>MGKSFANFMCKKDFHPASKSNIKKVWIAEQKLTFDKKKQEELMQAYVKEQDTYNNRLLMGDDRVKNGLNFMYEAPPGASKEETKEEGESEYKFEWQKGAPREKYAKDDMNIRDQPFGIQVRNVRCIKCHKWGHVNTDRECPLFGLSGINASSMASEEAGPSMHPSELMAEMRNSGFALKKCVLGRDSTMSDPAQELVASEEEDDPEVQFLKSLTTKQKQKLLRKLDRLEKKKEKKKKSKKEKKKSKKKQKKKQAKSESSSSSSSDSSSSDSEDEKQSGKKAKKKSKRRRDSSSDSSSEREREKDSKHTHSQHTEHRVQRSPDNKHGRERGRDRHGSKERRREQSRSPQRRRDERERGKERYRSTSRERARERDRSGERDKGKRERERNSDRNVRRRSVSRERGRGGEKRSRSDSRDAEKRTEHSRGK</sequence>
<dbReference type="InterPro" id="IPR040014">
    <property type="entry name" value="CIR1"/>
</dbReference>
<feature type="compositionally biased region" description="Basic and acidic residues" evidence="1">
    <location>
        <begin position="290"/>
        <end position="427"/>
    </location>
</feature>
<keyword evidence="4" id="KW-1185">Reference proteome</keyword>
<dbReference type="GO" id="GO:0003714">
    <property type="term" value="F:transcription corepressor activity"/>
    <property type="evidence" value="ECO:0007669"/>
    <property type="project" value="InterPro"/>
</dbReference>
<name>A0A9J7Z2N6_CYPCA</name>
<accession>A0A9J7Z2N6</accession>
<dbReference type="AlphaFoldDB" id="A0A9J7Z2N6"/>
<evidence type="ECO:0000259" key="2">
    <source>
        <dbReference type="SMART" id="SM01083"/>
    </source>
</evidence>
<organism evidence="3 4">
    <name type="scientific">Cyprinus carpio carpio</name>
    <dbReference type="NCBI Taxonomy" id="630221"/>
    <lineage>
        <taxon>Eukaryota</taxon>
        <taxon>Metazoa</taxon>
        <taxon>Chordata</taxon>
        <taxon>Craniata</taxon>
        <taxon>Vertebrata</taxon>
        <taxon>Euteleostomi</taxon>
        <taxon>Actinopterygii</taxon>
        <taxon>Neopterygii</taxon>
        <taxon>Teleostei</taxon>
        <taxon>Ostariophysi</taxon>
        <taxon>Cypriniformes</taxon>
        <taxon>Cyprinidae</taxon>
        <taxon>Cyprininae</taxon>
        <taxon>Cyprinus</taxon>
    </lineage>
</organism>
<protein>
    <submittedName>
        <fullName evidence="3">Corepressor interacting with RBPJ, CIR1</fullName>
    </submittedName>
</protein>
<dbReference type="InterPro" id="IPR019339">
    <property type="entry name" value="CIR_N_dom"/>
</dbReference>
<evidence type="ECO:0000313" key="4">
    <source>
        <dbReference type="Proteomes" id="UP001108240"/>
    </source>
</evidence>
<evidence type="ECO:0000256" key="1">
    <source>
        <dbReference type="SAM" id="MobiDB-lite"/>
    </source>
</evidence>
<dbReference type="OMA" id="CSMYSIS"/>
<dbReference type="PANTHER" id="PTHR13151">
    <property type="entry name" value="CBF1 INTERACTING COREPRESSOR CIR"/>
    <property type="match status" value="1"/>
</dbReference>
<dbReference type="PANTHER" id="PTHR13151:SF2">
    <property type="entry name" value="COREPRESSOR INTERACTING WITH RBPJ 1"/>
    <property type="match status" value="1"/>
</dbReference>
<feature type="compositionally biased region" description="Basic residues" evidence="1">
    <location>
        <begin position="232"/>
        <end position="253"/>
    </location>
</feature>
<dbReference type="GO" id="GO:0005634">
    <property type="term" value="C:nucleus"/>
    <property type="evidence" value="ECO:0007669"/>
    <property type="project" value="TreeGrafter"/>
</dbReference>
<dbReference type="GeneTree" id="ENSGT00730000111135"/>
<dbReference type="SMART" id="SM01083">
    <property type="entry name" value="Cir_N"/>
    <property type="match status" value="1"/>
</dbReference>
<feature type="compositionally biased region" description="Basic residues" evidence="1">
    <location>
        <begin position="278"/>
        <end position="289"/>
    </location>
</feature>
<dbReference type="Ensembl" id="ENSCCRT00000116825.1">
    <property type="protein sequence ID" value="ENSCCRP00000123660.1"/>
    <property type="gene ID" value="ENSCCRG00000001825.2"/>
</dbReference>
<feature type="region of interest" description="Disordered" evidence="1">
    <location>
        <begin position="192"/>
        <end position="427"/>
    </location>
</feature>
<reference evidence="3" key="1">
    <citation type="submission" date="2025-08" db="UniProtKB">
        <authorList>
            <consortium name="Ensembl"/>
        </authorList>
    </citation>
    <scope>IDENTIFICATION</scope>
</reference>
<evidence type="ECO:0000313" key="3">
    <source>
        <dbReference type="Ensembl" id="ENSCCRP00000123660.1"/>
    </source>
</evidence>
<dbReference type="Proteomes" id="UP001108240">
    <property type="component" value="Unplaced"/>
</dbReference>
<reference evidence="3" key="2">
    <citation type="submission" date="2025-09" db="UniProtKB">
        <authorList>
            <consortium name="Ensembl"/>
        </authorList>
    </citation>
    <scope>IDENTIFICATION</scope>
</reference>
<dbReference type="Pfam" id="PF10197">
    <property type="entry name" value="Cir_N"/>
    <property type="match status" value="1"/>
</dbReference>